<sequence length="89" mass="9328">MSIFSSSSSTTAIVADYFGDEFGLALPLPPIKKANDNAATNKPTAPVAASNSAAAAKVLISCRNKNERAPVLAPMFDGLHCFETFILPN</sequence>
<gene>
    <name evidence="1" type="ORF">SLEP1_g16264</name>
</gene>
<proteinExistence type="predicted"/>
<evidence type="ECO:0000313" key="2">
    <source>
        <dbReference type="Proteomes" id="UP001054252"/>
    </source>
</evidence>
<evidence type="ECO:0000313" key="1">
    <source>
        <dbReference type="EMBL" id="GKV04050.1"/>
    </source>
</evidence>
<organism evidence="1 2">
    <name type="scientific">Rubroshorea leprosula</name>
    <dbReference type="NCBI Taxonomy" id="152421"/>
    <lineage>
        <taxon>Eukaryota</taxon>
        <taxon>Viridiplantae</taxon>
        <taxon>Streptophyta</taxon>
        <taxon>Embryophyta</taxon>
        <taxon>Tracheophyta</taxon>
        <taxon>Spermatophyta</taxon>
        <taxon>Magnoliopsida</taxon>
        <taxon>eudicotyledons</taxon>
        <taxon>Gunneridae</taxon>
        <taxon>Pentapetalae</taxon>
        <taxon>rosids</taxon>
        <taxon>malvids</taxon>
        <taxon>Malvales</taxon>
        <taxon>Dipterocarpaceae</taxon>
        <taxon>Rubroshorea</taxon>
    </lineage>
</organism>
<name>A0AAV5IZ50_9ROSI</name>
<dbReference type="AlphaFoldDB" id="A0AAV5IZ50"/>
<dbReference type="EMBL" id="BPVZ01000021">
    <property type="protein sequence ID" value="GKV04050.1"/>
    <property type="molecule type" value="Genomic_DNA"/>
</dbReference>
<reference evidence="1 2" key="1">
    <citation type="journal article" date="2021" name="Commun. Biol.">
        <title>The genome of Shorea leprosula (Dipterocarpaceae) highlights the ecological relevance of drought in aseasonal tropical rainforests.</title>
        <authorList>
            <person name="Ng K.K.S."/>
            <person name="Kobayashi M.J."/>
            <person name="Fawcett J.A."/>
            <person name="Hatakeyama M."/>
            <person name="Paape T."/>
            <person name="Ng C.H."/>
            <person name="Ang C.C."/>
            <person name="Tnah L.H."/>
            <person name="Lee C.T."/>
            <person name="Nishiyama T."/>
            <person name="Sese J."/>
            <person name="O'Brien M.J."/>
            <person name="Copetti D."/>
            <person name="Mohd Noor M.I."/>
            <person name="Ong R.C."/>
            <person name="Putra M."/>
            <person name="Sireger I.Z."/>
            <person name="Indrioko S."/>
            <person name="Kosugi Y."/>
            <person name="Izuno A."/>
            <person name="Isagi Y."/>
            <person name="Lee S.L."/>
            <person name="Shimizu K.K."/>
        </authorList>
    </citation>
    <scope>NUCLEOTIDE SEQUENCE [LARGE SCALE GENOMIC DNA]</scope>
    <source>
        <strain evidence="1">214</strain>
    </source>
</reference>
<protein>
    <submittedName>
        <fullName evidence="1">Uncharacterized protein</fullName>
    </submittedName>
</protein>
<comment type="caution">
    <text evidence="1">The sequence shown here is derived from an EMBL/GenBank/DDBJ whole genome shotgun (WGS) entry which is preliminary data.</text>
</comment>
<dbReference type="Proteomes" id="UP001054252">
    <property type="component" value="Unassembled WGS sequence"/>
</dbReference>
<accession>A0AAV5IZ50</accession>
<keyword evidence="2" id="KW-1185">Reference proteome</keyword>